<organism evidence="3 4">
    <name type="scientific">Plectus sambesii</name>
    <dbReference type="NCBI Taxonomy" id="2011161"/>
    <lineage>
        <taxon>Eukaryota</taxon>
        <taxon>Metazoa</taxon>
        <taxon>Ecdysozoa</taxon>
        <taxon>Nematoda</taxon>
        <taxon>Chromadorea</taxon>
        <taxon>Plectida</taxon>
        <taxon>Plectina</taxon>
        <taxon>Plectoidea</taxon>
        <taxon>Plectidae</taxon>
        <taxon>Plectus</taxon>
    </lineage>
</organism>
<evidence type="ECO:0000313" key="4">
    <source>
        <dbReference type="WBParaSite" id="PSAMB.scaffold2267size24209.g17158.t1"/>
    </source>
</evidence>
<accession>A0A914VP46</accession>
<feature type="region of interest" description="Disordered" evidence="1">
    <location>
        <begin position="145"/>
        <end position="168"/>
    </location>
</feature>
<feature type="compositionally biased region" description="Polar residues" evidence="1">
    <location>
        <begin position="154"/>
        <end position="165"/>
    </location>
</feature>
<keyword evidence="3" id="KW-1185">Reference proteome</keyword>
<evidence type="ECO:0000256" key="2">
    <source>
        <dbReference type="SAM" id="SignalP"/>
    </source>
</evidence>
<reference evidence="4" key="1">
    <citation type="submission" date="2022-11" db="UniProtKB">
        <authorList>
            <consortium name="WormBaseParasite"/>
        </authorList>
    </citation>
    <scope>IDENTIFICATION</scope>
</reference>
<evidence type="ECO:0000313" key="3">
    <source>
        <dbReference type="Proteomes" id="UP000887566"/>
    </source>
</evidence>
<dbReference type="AlphaFoldDB" id="A0A914VP46"/>
<dbReference type="Proteomes" id="UP000887566">
    <property type="component" value="Unplaced"/>
</dbReference>
<feature type="chain" id="PRO_5036735605" evidence="2">
    <location>
        <begin position="19"/>
        <end position="340"/>
    </location>
</feature>
<name>A0A914VP46_9BILA</name>
<dbReference type="WBParaSite" id="PSAMB.scaffold2267size24209.g17158.t1">
    <property type="protein sequence ID" value="PSAMB.scaffold2267size24209.g17158.t1"/>
    <property type="gene ID" value="PSAMB.scaffold2267size24209.g17158"/>
</dbReference>
<feature type="compositionally biased region" description="Basic and acidic residues" evidence="1">
    <location>
        <begin position="262"/>
        <end position="275"/>
    </location>
</feature>
<feature type="region of interest" description="Disordered" evidence="1">
    <location>
        <begin position="262"/>
        <end position="287"/>
    </location>
</feature>
<feature type="region of interest" description="Disordered" evidence="1">
    <location>
        <begin position="300"/>
        <end position="326"/>
    </location>
</feature>
<feature type="signal peptide" evidence="2">
    <location>
        <begin position="1"/>
        <end position="18"/>
    </location>
</feature>
<feature type="region of interest" description="Disordered" evidence="1">
    <location>
        <begin position="236"/>
        <end position="255"/>
    </location>
</feature>
<protein>
    <submittedName>
        <fullName evidence="4">Uncharacterized protein</fullName>
    </submittedName>
</protein>
<sequence length="340" mass="37291">MGFSIVIFLLAASQFSCGFLIWVPRPPNQEEFPAIPNADYEEDVNSHPDINHAVEQGTLNIQKTINDSLQDVFQIFGKYQQRALDRGRSRNYGSQLQEAIVGLVLDQFLRQELANGSVNDVNSTQLDEEKNDEAIAVFEISEVVSTSGDKEESPLTSTNQPNATVPETGGAAISASSVLDETHTSTSLLPLLQRSKWLTVRIRADVAAVDRFDLNHTASATTSDGIHSSEGIVENVAGGRNESSDGDLPQTTSSATLENVKELNDTMTNDGRRALTTDSENNQPKKLANFDDKWKFARESAMGEASEENAEINAAEDEGEEAATEEKERMILRAHRFDTL</sequence>
<evidence type="ECO:0000256" key="1">
    <source>
        <dbReference type="SAM" id="MobiDB-lite"/>
    </source>
</evidence>
<keyword evidence="2" id="KW-0732">Signal</keyword>
<proteinExistence type="predicted"/>
<feature type="compositionally biased region" description="Acidic residues" evidence="1">
    <location>
        <begin position="305"/>
        <end position="323"/>
    </location>
</feature>